<accession>A0A9W7T549</accession>
<feature type="chain" id="PRO_5040895341" description="Immunoglobulin domain-containing protein" evidence="2">
    <location>
        <begin position="43"/>
        <end position="732"/>
    </location>
</feature>
<keyword evidence="1" id="KW-0812">Transmembrane</keyword>
<keyword evidence="1" id="KW-0472">Membrane</keyword>
<dbReference type="PANTHER" id="PTHR21063">
    <property type="entry name" value="LFA-3"/>
    <property type="match status" value="1"/>
</dbReference>
<dbReference type="Pfam" id="PF07686">
    <property type="entry name" value="V-set"/>
    <property type="match status" value="2"/>
</dbReference>
<feature type="signal peptide" evidence="2">
    <location>
        <begin position="1"/>
        <end position="42"/>
    </location>
</feature>
<dbReference type="Proteomes" id="UP001059041">
    <property type="component" value="Linkage Group LG25"/>
</dbReference>
<evidence type="ECO:0000256" key="1">
    <source>
        <dbReference type="SAM" id="Phobius"/>
    </source>
</evidence>
<keyword evidence="5" id="KW-1185">Reference proteome</keyword>
<feature type="domain" description="Immunoglobulin" evidence="3">
    <location>
        <begin position="289"/>
        <end position="390"/>
    </location>
</feature>
<dbReference type="SMART" id="SM00409">
    <property type="entry name" value="IG"/>
    <property type="match status" value="6"/>
</dbReference>
<dbReference type="InterPro" id="IPR013783">
    <property type="entry name" value="Ig-like_fold"/>
</dbReference>
<feature type="transmembrane region" description="Helical" evidence="1">
    <location>
        <begin position="259"/>
        <end position="280"/>
    </location>
</feature>
<organism evidence="4 5">
    <name type="scientific">Triplophysa rosa</name>
    <name type="common">Cave loach</name>
    <dbReference type="NCBI Taxonomy" id="992332"/>
    <lineage>
        <taxon>Eukaryota</taxon>
        <taxon>Metazoa</taxon>
        <taxon>Chordata</taxon>
        <taxon>Craniata</taxon>
        <taxon>Vertebrata</taxon>
        <taxon>Euteleostomi</taxon>
        <taxon>Actinopterygii</taxon>
        <taxon>Neopterygii</taxon>
        <taxon>Teleostei</taxon>
        <taxon>Ostariophysi</taxon>
        <taxon>Cypriniformes</taxon>
        <taxon>Nemacheilidae</taxon>
        <taxon>Triplophysa</taxon>
    </lineage>
</organism>
<dbReference type="SUPFAM" id="SSF48726">
    <property type="entry name" value="Immunoglobulin"/>
    <property type="match status" value="6"/>
</dbReference>
<evidence type="ECO:0000313" key="4">
    <source>
        <dbReference type="EMBL" id="KAI7790820.1"/>
    </source>
</evidence>
<keyword evidence="2" id="KW-0732">Signal</keyword>
<dbReference type="InterPro" id="IPR013106">
    <property type="entry name" value="Ig_V-set"/>
</dbReference>
<evidence type="ECO:0000313" key="5">
    <source>
        <dbReference type="Proteomes" id="UP001059041"/>
    </source>
</evidence>
<dbReference type="PANTHER" id="PTHR21063:SF4">
    <property type="entry name" value="CD48 ANTIGEN-RELATED"/>
    <property type="match status" value="1"/>
</dbReference>
<dbReference type="EMBL" id="JAFHDT010000025">
    <property type="protein sequence ID" value="KAI7790820.1"/>
    <property type="molecule type" value="Genomic_DNA"/>
</dbReference>
<evidence type="ECO:0000259" key="3">
    <source>
        <dbReference type="SMART" id="SM00409"/>
    </source>
</evidence>
<keyword evidence="1" id="KW-1133">Transmembrane helix</keyword>
<evidence type="ECO:0000256" key="2">
    <source>
        <dbReference type="SAM" id="SignalP"/>
    </source>
</evidence>
<feature type="domain" description="Immunoglobulin" evidence="3">
    <location>
        <begin position="391"/>
        <end position="506"/>
    </location>
</feature>
<dbReference type="InterPro" id="IPR003599">
    <property type="entry name" value="Ig_sub"/>
</dbReference>
<reference evidence="4" key="1">
    <citation type="submission" date="2021-02" db="EMBL/GenBank/DDBJ databases">
        <title>Comparative genomics reveals that relaxation of natural selection precedes convergent phenotypic evolution of cavefish.</title>
        <authorList>
            <person name="Peng Z."/>
        </authorList>
    </citation>
    <scope>NUCLEOTIDE SEQUENCE</scope>
    <source>
        <tissue evidence="4">Muscle</tissue>
    </source>
</reference>
<sequence length="732" mass="83481">MLGVNPTSCSISSSSTSGFLYTIKMKRLLFFILLLHLNGVFGESVSVLEGNPVCLHTNVTDMQKVYLIWSYRSSIIAKLDGATQEISLYDVDEGIFEDRLQLDNRTGSLTINDIRTKHSGLYQLKIISHQTLTKTFSLTVQHVFLADLENKREGDSVTLNTGITEMKKHNLMMWMFGPLNPDVLLAEIKINTHNITYDERYTDRLHLNNESGSLTIRDLKPTDTGVYQLQISNNKETIYKRFNVFVADVEPGLLMWHKVAIGATVLLFVAGVLAVIYFRYKYSNLKDEMKTVSVREGNSAKLTTGIAAIQRDQKIVWRFGAKVIARFQKTDDSKPTYSNDEKFRNKLQLNRETGDLTINDIKIRISGDYHLEIHRRTKINRSQRFKVVVRAVALKVTEGETVKLQTGISQLQSDEKIQWRFKSKVSRQLETSFYSKQDTIIAEFNGKTNNISFNNNDEELIERLKLGSQMISLTIANIRSTDAGEYELHIKSKTTTLYKSFHILVGLNTLKHTVGDSVNLKTDVSELQADAHVLWTFGKKNTTIAEINRVGGRVYVYDGNDERFRDRLKLNERNGDLTITNISIGHSDVYKLQITRGSDKTYKKFMLLAQEKLESVMEGDSVTLHPDDADIQRDDVMMLWMFGPDDNLIAKADQNQKILYDGADGRFKEKLHLNVQRGSLTITNINTKHAGLYKLHIISNTHTKYKRFRVTVPGTQDLMEEQSEGNSLIIEM</sequence>
<feature type="domain" description="Immunoglobulin" evidence="3">
    <location>
        <begin position="611"/>
        <end position="713"/>
    </location>
</feature>
<dbReference type="Gene3D" id="2.60.40.10">
    <property type="entry name" value="Immunoglobulins"/>
    <property type="match status" value="6"/>
</dbReference>
<feature type="domain" description="Immunoglobulin" evidence="3">
    <location>
        <begin position="146"/>
        <end position="247"/>
    </location>
</feature>
<feature type="domain" description="Immunoglobulin" evidence="3">
    <location>
        <begin position="42"/>
        <end position="141"/>
    </location>
</feature>
<protein>
    <recommendedName>
        <fullName evidence="3">Immunoglobulin domain-containing protein</fullName>
    </recommendedName>
</protein>
<gene>
    <name evidence="4" type="ORF">IRJ41_002029</name>
</gene>
<dbReference type="InterPro" id="IPR036179">
    <property type="entry name" value="Ig-like_dom_sf"/>
</dbReference>
<comment type="caution">
    <text evidence="4">The sequence shown here is derived from an EMBL/GenBank/DDBJ whole genome shotgun (WGS) entry which is preliminary data.</text>
</comment>
<proteinExistence type="predicted"/>
<feature type="domain" description="Immunoglobulin" evidence="3">
    <location>
        <begin position="507"/>
        <end position="610"/>
    </location>
</feature>
<name>A0A9W7T549_TRIRA</name>
<dbReference type="AlphaFoldDB" id="A0A9W7T549"/>